<feature type="compositionally biased region" description="Basic residues" evidence="1">
    <location>
        <begin position="1"/>
        <end position="12"/>
    </location>
</feature>
<dbReference type="AlphaFoldDB" id="A0AAN6VJI8"/>
<organism evidence="2 3">
    <name type="scientific">Chaetomidium leptoderma</name>
    <dbReference type="NCBI Taxonomy" id="669021"/>
    <lineage>
        <taxon>Eukaryota</taxon>
        <taxon>Fungi</taxon>
        <taxon>Dikarya</taxon>
        <taxon>Ascomycota</taxon>
        <taxon>Pezizomycotina</taxon>
        <taxon>Sordariomycetes</taxon>
        <taxon>Sordariomycetidae</taxon>
        <taxon>Sordariales</taxon>
        <taxon>Chaetomiaceae</taxon>
        <taxon>Chaetomidium</taxon>
    </lineage>
</organism>
<proteinExistence type="predicted"/>
<reference evidence="2" key="1">
    <citation type="journal article" date="2023" name="Mol. Phylogenet. Evol.">
        <title>Genome-scale phylogeny and comparative genomics of the fungal order Sordariales.</title>
        <authorList>
            <person name="Hensen N."/>
            <person name="Bonometti L."/>
            <person name="Westerberg I."/>
            <person name="Brannstrom I.O."/>
            <person name="Guillou S."/>
            <person name="Cros-Aarteil S."/>
            <person name="Calhoun S."/>
            <person name="Haridas S."/>
            <person name="Kuo A."/>
            <person name="Mondo S."/>
            <person name="Pangilinan J."/>
            <person name="Riley R."/>
            <person name="LaButti K."/>
            <person name="Andreopoulos B."/>
            <person name="Lipzen A."/>
            <person name="Chen C."/>
            <person name="Yan M."/>
            <person name="Daum C."/>
            <person name="Ng V."/>
            <person name="Clum A."/>
            <person name="Steindorff A."/>
            <person name="Ohm R.A."/>
            <person name="Martin F."/>
            <person name="Silar P."/>
            <person name="Natvig D.O."/>
            <person name="Lalanne C."/>
            <person name="Gautier V."/>
            <person name="Ament-Velasquez S.L."/>
            <person name="Kruys A."/>
            <person name="Hutchinson M.I."/>
            <person name="Powell A.J."/>
            <person name="Barry K."/>
            <person name="Miller A.N."/>
            <person name="Grigoriev I.V."/>
            <person name="Debuchy R."/>
            <person name="Gladieux P."/>
            <person name="Hiltunen Thoren M."/>
            <person name="Johannesson H."/>
        </authorList>
    </citation>
    <scope>NUCLEOTIDE SEQUENCE</scope>
    <source>
        <strain evidence="2">CBS 538.74</strain>
    </source>
</reference>
<dbReference type="Proteomes" id="UP001302745">
    <property type="component" value="Unassembled WGS sequence"/>
</dbReference>
<protein>
    <submittedName>
        <fullName evidence="2">Uncharacterized protein</fullName>
    </submittedName>
</protein>
<feature type="region of interest" description="Disordered" evidence="1">
    <location>
        <begin position="88"/>
        <end position="126"/>
    </location>
</feature>
<feature type="region of interest" description="Disordered" evidence="1">
    <location>
        <begin position="1"/>
        <end position="26"/>
    </location>
</feature>
<gene>
    <name evidence="2" type="ORF">C8A00DRAFT_16257</name>
</gene>
<dbReference type="EMBL" id="MU856975">
    <property type="protein sequence ID" value="KAK4152429.1"/>
    <property type="molecule type" value="Genomic_DNA"/>
</dbReference>
<accession>A0AAN6VJI8</accession>
<feature type="region of interest" description="Disordered" evidence="1">
    <location>
        <begin position="242"/>
        <end position="269"/>
    </location>
</feature>
<feature type="compositionally biased region" description="Polar residues" evidence="1">
    <location>
        <begin position="245"/>
        <end position="259"/>
    </location>
</feature>
<comment type="caution">
    <text evidence="2">The sequence shown here is derived from an EMBL/GenBank/DDBJ whole genome shotgun (WGS) entry which is preliminary data.</text>
</comment>
<name>A0AAN6VJI8_9PEZI</name>
<feature type="compositionally biased region" description="Basic and acidic residues" evidence="1">
    <location>
        <begin position="260"/>
        <end position="269"/>
    </location>
</feature>
<keyword evidence="3" id="KW-1185">Reference proteome</keyword>
<evidence type="ECO:0000313" key="2">
    <source>
        <dbReference type="EMBL" id="KAK4152429.1"/>
    </source>
</evidence>
<sequence>MEHLQRTKRRSASHGPLGQSSPTDAHGIPCLPLSHLRAPLRSVSENAFLLASPAPLESILKKTTETGDIGQFTIGPVRSTSASYVPVRPRPAWSESTSIGAPSMKGIDGPDLVDDRRGLPSYRNSRRASSLSSTLYMEEQTCYRPPSGDSFRGFTRRTKYYDRSEDTDHAFRDAPAVPGSPSLFPTGAFANSTVINNATSVAAPDDILALFPPGRCINGKALRRLKKHFPDLEARLAEGELPSPDSVTSIASGQAQPKETVSREQGCELRPRRFKGRISRWLRKARQALARTRTGKRG</sequence>
<reference evidence="2" key="2">
    <citation type="submission" date="2023-05" db="EMBL/GenBank/DDBJ databases">
        <authorList>
            <consortium name="Lawrence Berkeley National Laboratory"/>
            <person name="Steindorff A."/>
            <person name="Hensen N."/>
            <person name="Bonometti L."/>
            <person name="Westerberg I."/>
            <person name="Brannstrom I.O."/>
            <person name="Guillou S."/>
            <person name="Cros-Aarteil S."/>
            <person name="Calhoun S."/>
            <person name="Haridas S."/>
            <person name="Kuo A."/>
            <person name="Mondo S."/>
            <person name="Pangilinan J."/>
            <person name="Riley R."/>
            <person name="Labutti K."/>
            <person name="Andreopoulos B."/>
            <person name="Lipzen A."/>
            <person name="Chen C."/>
            <person name="Yanf M."/>
            <person name="Daum C."/>
            <person name="Ng V."/>
            <person name="Clum A."/>
            <person name="Ohm R."/>
            <person name="Martin F."/>
            <person name="Silar P."/>
            <person name="Natvig D."/>
            <person name="Lalanne C."/>
            <person name="Gautier V."/>
            <person name="Ament-Velasquez S.L."/>
            <person name="Kruys A."/>
            <person name="Hutchinson M.I."/>
            <person name="Powell A.J."/>
            <person name="Barry K."/>
            <person name="Miller A.N."/>
            <person name="Grigoriev I.V."/>
            <person name="Debuchy R."/>
            <person name="Gladieux P."/>
            <person name="Thoren M.H."/>
            <person name="Johannesson H."/>
        </authorList>
    </citation>
    <scope>NUCLEOTIDE SEQUENCE</scope>
    <source>
        <strain evidence="2">CBS 538.74</strain>
    </source>
</reference>
<evidence type="ECO:0000256" key="1">
    <source>
        <dbReference type="SAM" id="MobiDB-lite"/>
    </source>
</evidence>
<evidence type="ECO:0000313" key="3">
    <source>
        <dbReference type="Proteomes" id="UP001302745"/>
    </source>
</evidence>